<feature type="region of interest" description="Disordered" evidence="2">
    <location>
        <begin position="1198"/>
        <end position="1220"/>
    </location>
</feature>
<dbReference type="GO" id="GO:0042826">
    <property type="term" value="F:histone deacetylase binding"/>
    <property type="evidence" value="ECO:0007669"/>
    <property type="project" value="TreeGrafter"/>
</dbReference>
<keyword evidence="4" id="KW-1185">Reference proteome</keyword>
<feature type="coiled-coil region" evidence="1">
    <location>
        <begin position="1497"/>
        <end position="1524"/>
    </location>
</feature>
<feature type="region of interest" description="Disordered" evidence="2">
    <location>
        <begin position="477"/>
        <end position="499"/>
    </location>
</feature>
<feature type="region of interest" description="Disordered" evidence="2">
    <location>
        <begin position="793"/>
        <end position="832"/>
    </location>
</feature>
<evidence type="ECO:0000313" key="3">
    <source>
        <dbReference type="Ensembl" id="ENSMGAP00000033312.1"/>
    </source>
</evidence>
<dbReference type="Proteomes" id="UP000001645">
    <property type="component" value="Chromosome 28"/>
</dbReference>
<evidence type="ECO:0000256" key="1">
    <source>
        <dbReference type="SAM" id="Coils"/>
    </source>
</evidence>
<gene>
    <name evidence="3" type="primary">BLTP3A</name>
</gene>
<dbReference type="Ensembl" id="ENSMGAT00000033154.1">
    <property type="protein sequence ID" value="ENSMGAP00000033312.1"/>
    <property type="gene ID" value="ENSMGAG00000006015.3"/>
</dbReference>
<proteinExistence type="predicted"/>
<feature type="compositionally biased region" description="Low complexity" evidence="2">
    <location>
        <begin position="1211"/>
        <end position="1220"/>
    </location>
</feature>
<dbReference type="InterPro" id="IPR026728">
    <property type="entry name" value="BLTP3A/B"/>
</dbReference>
<dbReference type="Bgee" id="ENSMGAG00000006015">
    <property type="expression patterns" value="Expressed in pectoralis major and 17 other cell types or tissues"/>
</dbReference>
<protein>
    <recommendedName>
        <fullName evidence="5">UHRF1 binding protein 1</fullName>
    </recommendedName>
</protein>
<dbReference type="PANTHER" id="PTHR22774:SF15">
    <property type="entry name" value="BRIDGE-LIKE LIPID TRANSFER PROTEIN FAMILY MEMBER 3A"/>
    <property type="match status" value="1"/>
</dbReference>
<reference evidence="3 4" key="1">
    <citation type="journal article" date="2010" name="PLoS Biol.">
        <title>Multi-platform next-generation sequencing of the domestic turkey (Meleagris gallopavo): genome assembly and analysis.</title>
        <authorList>
            <person name="Dalloul R.A."/>
            <person name="Long J.A."/>
            <person name="Zimin A.V."/>
            <person name="Aslam L."/>
            <person name="Beal K."/>
            <person name="Blomberg L.A."/>
            <person name="Bouffard P."/>
            <person name="Burt D.W."/>
            <person name="Crasta O."/>
            <person name="Crooijmans R.P."/>
            <person name="Cooper K."/>
            <person name="Coulombe R.A."/>
            <person name="De S."/>
            <person name="Delany M.E."/>
            <person name="Dodgson J.B."/>
            <person name="Dong J.J."/>
            <person name="Evans C."/>
            <person name="Frederickson K.M."/>
            <person name="Flicek P."/>
            <person name="Florea L."/>
            <person name="Folkerts O."/>
            <person name="Groenen M.A."/>
            <person name="Harkins T.T."/>
            <person name="Herrero J."/>
            <person name="Hoffmann S."/>
            <person name="Megens H.J."/>
            <person name="Jiang A."/>
            <person name="de Jong P."/>
            <person name="Kaiser P."/>
            <person name="Kim H."/>
            <person name="Kim K.W."/>
            <person name="Kim S."/>
            <person name="Langenberger D."/>
            <person name="Lee M.K."/>
            <person name="Lee T."/>
            <person name="Mane S."/>
            <person name="Marcais G."/>
            <person name="Marz M."/>
            <person name="McElroy A.P."/>
            <person name="Modise T."/>
            <person name="Nefedov M."/>
            <person name="Notredame C."/>
            <person name="Paton I.R."/>
            <person name="Payne W.S."/>
            <person name="Pertea G."/>
            <person name="Prickett D."/>
            <person name="Puiu D."/>
            <person name="Qioa D."/>
            <person name="Raineri E."/>
            <person name="Ruffier M."/>
            <person name="Salzberg S.L."/>
            <person name="Schatz M.C."/>
            <person name="Scheuring C."/>
            <person name="Schmidt C.J."/>
            <person name="Schroeder S."/>
            <person name="Searle S.M."/>
            <person name="Smith E.J."/>
            <person name="Smith J."/>
            <person name="Sonstegard T.S."/>
            <person name="Stadler P.F."/>
            <person name="Tafer H."/>
            <person name="Tu Z.J."/>
            <person name="Van Tassell C.P."/>
            <person name="Vilella A.J."/>
            <person name="Williams K.P."/>
            <person name="Yorke J.A."/>
            <person name="Zhang L."/>
            <person name="Zhang H.B."/>
            <person name="Zhang X."/>
            <person name="Zhang Y."/>
            <person name="Reed K.M."/>
        </authorList>
    </citation>
    <scope>NUCLEOTIDE SEQUENCE [LARGE SCALE GENOMIC DNA]</scope>
</reference>
<feature type="region of interest" description="Disordered" evidence="2">
    <location>
        <begin position="1161"/>
        <end position="1185"/>
    </location>
</feature>
<reference evidence="3" key="2">
    <citation type="submission" date="2025-08" db="UniProtKB">
        <authorList>
            <consortium name="Ensembl"/>
        </authorList>
    </citation>
    <scope>IDENTIFICATION</scope>
</reference>
<organism evidence="3 4">
    <name type="scientific">Meleagris gallopavo</name>
    <name type="common">Wild turkey</name>
    <dbReference type="NCBI Taxonomy" id="9103"/>
    <lineage>
        <taxon>Eukaryota</taxon>
        <taxon>Metazoa</taxon>
        <taxon>Chordata</taxon>
        <taxon>Craniata</taxon>
        <taxon>Vertebrata</taxon>
        <taxon>Euteleostomi</taxon>
        <taxon>Archelosauria</taxon>
        <taxon>Archosauria</taxon>
        <taxon>Dinosauria</taxon>
        <taxon>Saurischia</taxon>
        <taxon>Theropoda</taxon>
        <taxon>Coelurosauria</taxon>
        <taxon>Aves</taxon>
        <taxon>Neognathae</taxon>
        <taxon>Galloanserae</taxon>
        <taxon>Galliformes</taxon>
        <taxon>Phasianidae</taxon>
        <taxon>Meleagridinae</taxon>
        <taxon>Meleagris</taxon>
    </lineage>
</organism>
<feature type="region of interest" description="Disordered" evidence="2">
    <location>
        <begin position="1061"/>
        <end position="1097"/>
    </location>
</feature>
<keyword evidence="1" id="KW-0175">Coiled coil</keyword>
<feature type="compositionally biased region" description="Basic and acidic residues" evidence="2">
    <location>
        <begin position="968"/>
        <end position="993"/>
    </location>
</feature>
<evidence type="ECO:0008006" key="5">
    <source>
        <dbReference type="Google" id="ProtNLM"/>
    </source>
</evidence>
<sequence>MMGFFVQGWDAVLILASCPRVLKQEVKGSDVLIANPSASLGCWHQQHLWLRAVLHQQSLPVVLQQQEATLWRFTKNLSPDKINLSTLKGQGQLTNLELDEEVLQNVLELPTWLAITRVYCNKASIRIQWTKLKTHPICLYLDKVEVEMRTCEEPRPPNGQSPIALAAGQSEYGFAEKVVEGMFIVVNSITIKIHSKAFHASFELWQLQGYSVNPNWQQSDLRLTRITDPQRGEVLTFKELTWQTLRIEADATDNGDHDPVTTPLRLITNQGRIQISLKRRTKDCNVMASKLMFLLDDLLWVLTDSQLKAMMKYAESLSEAMEKSAQQRKSLAPDSVQITPPAPSTQQSWSQPFGVSPNATSIGQYFDKHDMKESSYHLLISRLDLHICDDSHTRESGALKHGMLGGAMQLTFRRMAFDYYPFHRAGDACKHWVRYSEAMETRGQWAKRLVSEFQSKVEKHYEEMDAAFAKTPLSPFKKKADTSLSPHKSPLEKGRGAPCSLPQLRHPPWHRLRSSCVLLRVDDLDVHQVSTAGQHSKKPSTLLSCSRKFLNLPDQVSAIHIEFTEYYFPDNQDFPVPCPNLYVQLNGLTLTLDTASMLWINLFCLDLYRSLEQFKAIYKLEDSGKRDEHVDVRLDGFQLKLSIPVEKKVAAHQDRPQALCIHTSELTATNTRHAPSCSCQDLQSLFRKFAGSEFFHSSYTHFPRSQDNFNLLHTLFLRHAYEVDDRPQKHSGFPQPLRKTSASEDLWSMNFTDLSLDFEGAESSKGRALSFIDPFPLSVWACLPKRWGQAQISKRQPPSVSDLKIKPSASFSNHSKNENLPREHGVCQRSRTDQDLKSIYKVPETMDALGESECELNDGVDDKELEASADIHVLLSSSVHVKVRLNHYQYLVLLRMKEVLQTLQEQLTQDTQEVTGCPLDPMSASVGVMFHSAEVALLMNPTPGSCLEPKSLDSDTTSLVESELSPSDSKEGLAAEEKELAAEEKEQKSEAGSEKGMCSTTEVPEDNEAENTGTSATSVPLERLPKSASDGALSTAPPSKSMEEKGLIEEAREAVEALVAEGAEEPTSHPQSPPALPISPTSTSAGPPGGGSPALNGQAELIPLKNLEVELSSALHITKDATKEALHVTMDLTKEAMSITKDALSLSREKMTSTVQKMLSLPPAKDSVPKAEEGAVTPGGGSSRMRFFSMKRTASQHSFDTTSVDGSGPEDGLSVDSDGSDGFVMLTDSEPSLDPLPSGHLLQVHSNAGSRANLVAEDESGASPEINSSASQSEEPSLQLVSVLLLKMNEVNCAIEARGDDLSVALQVMNVVPEQLNNVGMWQYLRGYVGDADVEKPSGPEAAQAQPEVCLRLEAGPHAAVHSPLAVQNGFLQMLVRSYTAEFFMSFLTNLGPFLEDEVIPEVIPMEIEVVDAKITLKDDSPQIYPTSPGPVPITLAIDHVLVKRRDDGVFYLTAPQGGGSPELEKPVSVLQDQKAPAQCVLAAPAGGIRGLQSKEVPELQRELQNTKIALAEANMDKARLLQEIRKYNPLFEL</sequence>
<dbReference type="InParanoid" id="A0A803YNG4"/>
<evidence type="ECO:0000313" key="4">
    <source>
        <dbReference type="Proteomes" id="UP000001645"/>
    </source>
</evidence>
<dbReference type="GeneTree" id="ENSGT00600000084428"/>
<evidence type="ECO:0000256" key="2">
    <source>
        <dbReference type="SAM" id="MobiDB-lite"/>
    </source>
</evidence>
<accession>A0A803YNG4</accession>
<dbReference type="Pfam" id="PF24917">
    <property type="entry name" value="BLTP3A_B"/>
    <property type="match status" value="1"/>
</dbReference>
<dbReference type="PANTHER" id="PTHR22774">
    <property type="entry name" value="CHOREIN N-TERMINAL DOMAIN-CONTAINING PROTEIN"/>
    <property type="match status" value="1"/>
</dbReference>
<feature type="compositionally biased region" description="Polar residues" evidence="2">
    <location>
        <begin position="954"/>
        <end position="967"/>
    </location>
</feature>
<feature type="region of interest" description="Disordered" evidence="2">
    <location>
        <begin position="947"/>
        <end position="1046"/>
    </location>
</feature>
<name>A0A803YNG4_MELGA</name>
<reference evidence="3" key="3">
    <citation type="submission" date="2025-09" db="UniProtKB">
        <authorList>
            <consortium name="Ensembl"/>
        </authorList>
    </citation>
    <scope>IDENTIFICATION</scope>
</reference>
<feature type="compositionally biased region" description="Basic and acidic residues" evidence="2">
    <location>
        <begin position="815"/>
        <end position="832"/>
    </location>
</feature>